<dbReference type="Pfam" id="PF04434">
    <property type="entry name" value="SWIM"/>
    <property type="match status" value="1"/>
</dbReference>
<comment type="subcellular location">
    <subcellularLocation>
        <location evidence="6">Nucleus</location>
    </subcellularLocation>
</comment>
<dbReference type="PROSITE" id="PS50966">
    <property type="entry name" value="ZF_SWIM"/>
    <property type="match status" value="1"/>
</dbReference>
<keyword evidence="6" id="KW-0539">Nucleus</keyword>
<evidence type="ECO:0000256" key="2">
    <source>
        <dbReference type="ARBA" id="ARBA00022723"/>
    </source>
</evidence>
<evidence type="ECO:0000256" key="6">
    <source>
        <dbReference type="RuleBase" id="RU367018"/>
    </source>
</evidence>
<dbReference type="AlphaFoldDB" id="A0A1D1XEM2"/>
<evidence type="ECO:0000256" key="4">
    <source>
        <dbReference type="ARBA" id="ARBA00022833"/>
    </source>
</evidence>
<protein>
    <recommendedName>
        <fullName evidence="6">Protein FAR1-RELATED SEQUENCE</fullName>
    </recommendedName>
</protein>
<dbReference type="InterPro" id="IPR004330">
    <property type="entry name" value="FAR1_DNA_bnd_dom"/>
</dbReference>
<dbReference type="InterPro" id="IPR018289">
    <property type="entry name" value="MULE_transposase_dom"/>
</dbReference>
<sequence length="794" mass="91479">MENSSSEEDSSMRDNMDLNDENMMEHQMIFGTGTHEGETGGQIPSHQDNSENLEPFVGMEFESEEAAKLFYMAYASRIGFSVRISKSRRSRNDESIIMRRFVCSKEGFHMKKDSIDDGKKKRKRATIREGCNAMIEVIQKYYGRWVVTKFVKEHNHPVLPPSRVRYVAPEEYADLEPFLGMDFSTHEDAQTFYYAYASRMGFDVRIRLSRRSTRDESFVMRRFVCTKEGFTPYEENFDDNKRKRNRTPTREGCKAMFEVIKKDFDRWVVSKLILEHTHELAVAPSKIHYIQSQSEVVVLAKSGVVPRESAAALTSLTSQLGESGEGINNLPTSDQETKADIKEAHQNAFGSEETQSLLDYFKRMQEENPSFFYAFQVDKNNCLTNVFWTDVKARMSYYYFGDAVTLDSSYMGNKNMLPFVTFTGVNHHLQSVIFGSALLTNESEASYAWLFKNWLMAMCDRPPVSLVTDNNEVMRAAAMKVFPSTYHWFSKWCILSKIKENLSNIHAKHSTFERELEKCVHESETIEAFESNWSSILDKYGLRENMWLQSVYDIRHRWVSVYIKCAFSAEISTTKRPESMKKFFDKYFNTKTSILVFVSLFEQAMSCWYENEALEDFANVYTKPVLKTPSLLLKQAAELYTRAIFDILQDEFIESLGYNVEKIEDGEFSKYNVVKDEDACTTCTVTYISSEKKASCTCCKFEVSGILCRHAMRVFPIVGVRALPENYILKRWTKNAKDGLVLDECVRYNDICRDATKYAKEGASSLEVYKVAKEALQMAFAQVVAAKKGIGCTM</sequence>
<comment type="similarity">
    <text evidence="1 6">Belongs to the FHY3/FAR1 family.</text>
</comment>
<keyword evidence="2 6" id="KW-0479">Metal-binding</keyword>
<accession>A0A1D1XEM2</accession>
<dbReference type="EMBL" id="GDJX01003266">
    <property type="protein sequence ID" value="JAT64670.1"/>
    <property type="molecule type" value="Transcribed_RNA"/>
</dbReference>
<evidence type="ECO:0000313" key="9">
    <source>
        <dbReference type="EMBL" id="JAT64670.1"/>
    </source>
</evidence>
<feature type="domain" description="SWIM-type" evidence="7">
    <location>
        <begin position="681"/>
        <end position="719"/>
    </location>
</feature>
<organism evidence="8">
    <name type="scientific">Anthurium amnicola</name>
    <dbReference type="NCBI Taxonomy" id="1678845"/>
    <lineage>
        <taxon>Eukaryota</taxon>
        <taxon>Viridiplantae</taxon>
        <taxon>Streptophyta</taxon>
        <taxon>Embryophyta</taxon>
        <taxon>Tracheophyta</taxon>
        <taxon>Spermatophyta</taxon>
        <taxon>Magnoliopsida</taxon>
        <taxon>Liliopsida</taxon>
        <taxon>Araceae</taxon>
        <taxon>Pothoideae</taxon>
        <taxon>Potheae</taxon>
        <taxon>Anthurium</taxon>
    </lineage>
</organism>
<dbReference type="SMART" id="SM00575">
    <property type="entry name" value="ZnF_PMZ"/>
    <property type="match status" value="1"/>
</dbReference>
<keyword evidence="3 5" id="KW-0863">Zinc-finger</keyword>
<reference evidence="8" key="1">
    <citation type="submission" date="2015-07" db="EMBL/GenBank/DDBJ databases">
        <title>Transcriptome Assembly of Anthurium amnicola.</title>
        <authorList>
            <person name="Suzuki J."/>
        </authorList>
    </citation>
    <scope>NUCLEOTIDE SEQUENCE</scope>
</reference>
<dbReference type="InterPro" id="IPR006564">
    <property type="entry name" value="Znf_PMZ"/>
</dbReference>
<dbReference type="GO" id="GO:0005634">
    <property type="term" value="C:nucleus"/>
    <property type="evidence" value="ECO:0007669"/>
    <property type="project" value="UniProtKB-SubCell"/>
</dbReference>
<keyword evidence="4 6" id="KW-0862">Zinc</keyword>
<dbReference type="GO" id="GO:0008270">
    <property type="term" value="F:zinc ion binding"/>
    <property type="evidence" value="ECO:0007669"/>
    <property type="project" value="UniProtKB-UniRule"/>
</dbReference>
<gene>
    <name evidence="8" type="primary">FRS5_66</name>
    <name evidence="9" type="synonym">FRS5_75</name>
    <name evidence="9" type="ORF">g.59887</name>
    <name evidence="8" type="ORF">g.59890</name>
</gene>
<dbReference type="EMBL" id="GDJX01027071">
    <property type="protein sequence ID" value="JAT40865.1"/>
    <property type="molecule type" value="Transcribed_RNA"/>
</dbReference>
<proteinExistence type="inferred from homology"/>
<dbReference type="InterPro" id="IPR007527">
    <property type="entry name" value="Znf_SWIM"/>
</dbReference>
<dbReference type="PANTHER" id="PTHR31669:SF293">
    <property type="entry name" value="PROTEIN FAR1-RELATED SEQUENCE"/>
    <property type="match status" value="1"/>
</dbReference>
<comment type="function">
    <text evidence="6">Putative transcription activator involved in regulating light control of development.</text>
</comment>
<evidence type="ECO:0000256" key="3">
    <source>
        <dbReference type="ARBA" id="ARBA00022771"/>
    </source>
</evidence>
<dbReference type="GO" id="GO:0006355">
    <property type="term" value="P:regulation of DNA-templated transcription"/>
    <property type="evidence" value="ECO:0007669"/>
    <property type="project" value="UniProtKB-UniRule"/>
</dbReference>
<evidence type="ECO:0000256" key="5">
    <source>
        <dbReference type="PROSITE-ProRule" id="PRU00325"/>
    </source>
</evidence>
<dbReference type="InterPro" id="IPR031052">
    <property type="entry name" value="FHY3/FAR1"/>
</dbReference>
<evidence type="ECO:0000313" key="8">
    <source>
        <dbReference type="EMBL" id="JAT40865.1"/>
    </source>
</evidence>
<dbReference type="Pfam" id="PF03101">
    <property type="entry name" value="FAR1"/>
    <property type="match status" value="2"/>
</dbReference>
<evidence type="ECO:0000259" key="7">
    <source>
        <dbReference type="PROSITE" id="PS50966"/>
    </source>
</evidence>
<dbReference type="Pfam" id="PF10551">
    <property type="entry name" value="MULE"/>
    <property type="match status" value="1"/>
</dbReference>
<dbReference type="PANTHER" id="PTHR31669">
    <property type="entry name" value="PROTEIN FAR1-RELATED SEQUENCE 10-RELATED"/>
    <property type="match status" value="1"/>
</dbReference>
<name>A0A1D1XEM2_9ARAE</name>
<evidence type="ECO:0000256" key="1">
    <source>
        <dbReference type="ARBA" id="ARBA00005889"/>
    </source>
</evidence>